<dbReference type="EMBL" id="BLXT01003727">
    <property type="protein sequence ID" value="GFO03572.1"/>
    <property type="molecule type" value="Genomic_DNA"/>
</dbReference>
<gene>
    <name evidence="7" type="ORF">PoB_003007700</name>
</gene>
<feature type="domain" description="Helicase C-terminal" evidence="6">
    <location>
        <begin position="1"/>
        <end position="157"/>
    </location>
</feature>
<evidence type="ECO:0000256" key="4">
    <source>
        <dbReference type="ARBA" id="ARBA00022840"/>
    </source>
</evidence>
<dbReference type="InterPro" id="IPR057842">
    <property type="entry name" value="WH_MER3"/>
</dbReference>
<dbReference type="GO" id="GO:0005634">
    <property type="term" value="C:nucleus"/>
    <property type="evidence" value="ECO:0007669"/>
    <property type="project" value="TreeGrafter"/>
</dbReference>
<keyword evidence="8" id="KW-1185">Reference proteome</keyword>
<evidence type="ECO:0000256" key="2">
    <source>
        <dbReference type="ARBA" id="ARBA00022801"/>
    </source>
</evidence>
<dbReference type="InterPro" id="IPR050474">
    <property type="entry name" value="Hel308_SKI2-like"/>
</dbReference>
<dbReference type="PROSITE" id="PS51194">
    <property type="entry name" value="HELICASE_CTER"/>
    <property type="match status" value="1"/>
</dbReference>
<dbReference type="AlphaFoldDB" id="A0AAV4A9F8"/>
<dbReference type="PANTHER" id="PTHR47961">
    <property type="entry name" value="DNA POLYMERASE THETA, PUTATIVE (AFU_ORTHOLOGUE AFUA_1G05260)-RELATED"/>
    <property type="match status" value="1"/>
</dbReference>
<evidence type="ECO:0000313" key="8">
    <source>
        <dbReference type="Proteomes" id="UP000735302"/>
    </source>
</evidence>
<reference evidence="7 8" key="1">
    <citation type="journal article" date="2021" name="Elife">
        <title>Chloroplast acquisition without the gene transfer in kleptoplastic sea slugs, Plakobranchus ocellatus.</title>
        <authorList>
            <person name="Maeda T."/>
            <person name="Takahashi S."/>
            <person name="Yoshida T."/>
            <person name="Shimamura S."/>
            <person name="Takaki Y."/>
            <person name="Nagai Y."/>
            <person name="Toyoda A."/>
            <person name="Suzuki Y."/>
            <person name="Arimoto A."/>
            <person name="Ishii H."/>
            <person name="Satoh N."/>
            <person name="Nishiyama T."/>
            <person name="Hasebe M."/>
            <person name="Maruyama T."/>
            <person name="Minagawa J."/>
            <person name="Obokata J."/>
            <person name="Shigenobu S."/>
        </authorList>
    </citation>
    <scope>NUCLEOTIDE SEQUENCE [LARGE SCALE GENOMIC DNA]</scope>
</reference>
<accession>A0AAV4A9F8</accession>
<dbReference type="InterPro" id="IPR036388">
    <property type="entry name" value="WH-like_DNA-bd_sf"/>
</dbReference>
<sequence>MEQICGGVREANLKLTLAFGIGIHHAGLTDRDRKVVEELFVNQKIQVLIATSTLAWGVNFPAHLVIVKGTEYFDGKTRRYVDFPITDVLQMMGRAGRPQFDDQGVAVILVHDVKKHFYKKFLYEPFPVESNLLEVLADHLNAEVVAGTISSKQEAMDYITWTYFFRRLIMNPSPQLGDLKLSGPRSGQGAGGGARARDRRVPADLRADSPATVPPTFP</sequence>
<dbReference type="FunFam" id="1.10.10.10:FF:000012">
    <property type="entry name" value="U5 small nuclear ribonucleoprotein helicase"/>
    <property type="match status" value="1"/>
</dbReference>
<dbReference type="SMART" id="SM00490">
    <property type="entry name" value="HELICc"/>
    <property type="match status" value="1"/>
</dbReference>
<dbReference type="GO" id="GO:0016787">
    <property type="term" value="F:hydrolase activity"/>
    <property type="evidence" value="ECO:0007669"/>
    <property type="project" value="UniProtKB-KW"/>
</dbReference>
<evidence type="ECO:0000256" key="1">
    <source>
        <dbReference type="ARBA" id="ARBA00022741"/>
    </source>
</evidence>
<evidence type="ECO:0000259" key="6">
    <source>
        <dbReference type="PROSITE" id="PS51194"/>
    </source>
</evidence>
<keyword evidence="3" id="KW-0347">Helicase</keyword>
<dbReference type="Proteomes" id="UP000735302">
    <property type="component" value="Unassembled WGS sequence"/>
</dbReference>
<comment type="caution">
    <text evidence="7">The sequence shown here is derived from an EMBL/GenBank/DDBJ whole genome shotgun (WGS) entry which is preliminary data.</text>
</comment>
<dbReference type="CDD" id="cd18795">
    <property type="entry name" value="SF2_C_Ski2"/>
    <property type="match status" value="1"/>
</dbReference>
<protein>
    <submittedName>
        <fullName evidence="7">Activating signal cointegrator 1 complex subunit 3</fullName>
    </submittedName>
</protein>
<keyword evidence="1" id="KW-0547">Nucleotide-binding</keyword>
<feature type="compositionally biased region" description="Basic and acidic residues" evidence="5">
    <location>
        <begin position="195"/>
        <end position="207"/>
    </location>
</feature>
<organism evidence="7 8">
    <name type="scientific">Plakobranchus ocellatus</name>
    <dbReference type="NCBI Taxonomy" id="259542"/>
    <lineage>
        <taxon>Eukaryota</taxon>
        <taxon>Metazoa</taxon>
        <taxon>Spiralia</taxon>
        <taxon>Lophotrochozoa</taxon>
        <taxon>Mollusca</taxon>
        <taxon>Gastropoda</taxon>
        <taxon>Heterobranchia</taxon>
        <taxon>Euthyneura</taxon>
        <taxon>Panpulmonata</taxon>
        <taxon>Sacoglossa</taxon>
        <taxon>Placobranchoidea</taxon>
        <taxon>Plakobranchidae</taxon>
        <taxon>Plakobranchus</taxon>
    </lineage>
</organism>
<dbReference type="InterPro" id="IPR027417">
    <property type="entry name" value="P-loop_NTPase"/>
</dbReference>
<feature type="region of interest" description="Disordered" evidence="5">
    <location>
        <begin position="177"/>
        <end position="218"/>
    </location>
</feature>
<dbReference type="FunFam" id="3.40.50.300:FF:006065">
    <property type="entry name" value="Predicted protein"/>
    <property type="match status" value="1"/>
</dbReference>
<dbReference type="PANTHER" id="PTHR47961:SF4">
    <property type="entry name" value="ACTIVATING SIGNAL COINTEGRATOR 1 COMPLEX SUBUNIT 3"/>
    <property type="match status" value="1"/>
</dbReference>
<evidence type="ECO:0000256" key="5">
    <source>
        <dbReference type="SAM" id="MobiDB-lite"/>
    </source>
</evidence>
<dbReference type="Pfam" id="PF23445">
    <property type="entry name" value="WHD_SNRNP200"/>
    <property type="match status" value="1"/>
</dbReference>
<dbReference type="GO" id="GO:0005524">
    <property type="term" value="F:ATP binding"/>
    <property type="evidence" value="ECO:0007669"/>
    <property type="project" value="UniProtKB-KW"/>
</dbReference>
<dbReference type="SUPFAM" id="SSF52540">
    <property type="entry name" value="P-loop containing nucleoside triphosphate hydrolases"/>
    <property type="match status" value="1"/>
</dbReference>
<dbReference type="Gene3D" id="1.10.10.10">
    <property type="entry name" value="Winged helix-like DNA-binding domain superfamily/Winged helix DNA-binding domain"/>
    <property type="match status" value="1"/>
</dbReference>
<name>A0AAV4A9F8_9GAST</name>
<keyword evidence="2" id="KW-0378">Hydrolase</keyword>
<proteinExistence type="predicted"/>
<keyword evidence="4" id="KW-0067">ATP-binding</keyword>
<dbReference type="Pfam" id="PF00271">
    <property type="entry name" value="Helicase_C"/>
    <property type="match status" value="1"/>
</dbReference>
<dbReference type="Gene3D" id="3.40.50.300">
    <property type="entry name" value="P-loop containing nucleotide triphosphate hydrolases"/>
    <property type="match status" value="1"/>
</dbReference>
<dbReference type="InterPro" id="IPR001650">
    <property type="entry name" value="Helicase_C-like"/>
</dbReference>
<evidence type="ECO:0000256" key="3">
    <source>
        <dbReference type="ARBA" id="ARBA00022806"/>
    </source>
</evidence>
<evidence type="ECO:0000313" key="7">
    <source>
        <dbReference type="EMBL" id="GFO03572.1"/>
    </source>
</evidence>
<dbReference type="GO" id="GO:0004386">
    <property type="term" value="F:helicase activity"/>
    <property type="evidence" value="ECO:0007669"/>
    <property type="project" value="UniProtKB-KW"/>
</dbReference>